<dbReference type="InterPro" id="IPR013098">
    <property type="entry name" value="Ig_I-set"/>
</dbReference>
<dbReference type="Pfam" id="PF07679">
    <property type="entry name" value="I-set"/>
    <property type="match status" value="1"/>
</dbReference>
<dbReference type="PANTHER" id="PTHR47633">
    <property type="entry name" value="IMMUNOGLOBULIN"/>
    <property type="match status" value="1"/>
</dbReference>
<dbReference type="InterPro" id="IPR003599">
    <property type="entry name" value="Ig_sub"/>
</dbReference>
<sequence>MAAVEEDVDDRFQDIDIESLLSRVQRRPLTFSRSKSVYKAPEFTQRLKGEETVDEGSDLTLSFKVTGVPQPTLRWFKDDEEVLDHPRLTVEERGDGGYRLTVHQVNKGDEAAYRCRAENTEGSCSCCFFLSVKGKPKSSKREGKGSPHKRTVSFPPMFSTIVEKVEEEEKCGRETADAPESPLTHFYNNLTLKSRQSWPSFLGDWAFVNGRHKTRGGVYRMCSVNPGVCRICSVQPAVVECVVFSQVCIECVVFSQVCIACVVFSQVCIERVVFSLLYAERVMFSKVCIEYVVFSQVCIECVVFSHVCIECVVFSQVCIEYVVFNQVCIECEVFSQLYTE</sequence>
<dbReference type="InterPro" id="IPR036179">
    <property type="entry name" value="Ig-like_dom_sf"/>
</dbReference>
<evidence type="ECO:0000313" key="6">
    <source>
        <dbReference type="Proteomes" id="UP001519460"/>
    </source>
</evidence>
<evidence type="ECO:0000256" key="1">
    <source>
        <dbReference type="ARBA" id="ARBA00004496"/>
    </source>
</evidence>
<dbReference type="Gene3D" id="2.60.40.10">
    <property type="entry name" value="Immunoglobulins"/>
    <property type="match status" value="1"/>
</dbReference>
<dbReference type="SMART" id="SM00409">
    <property type="entry name" value="IG"/>
    <property type="match status" value="1"/>
</dbReference>
<dbReference type="InterPro" id="IPR013783">
    <property type="entry name" value="Ig-like_fold"/>
</dbReference>
<dbReference type="SMART" id="SM00408">
    <property type="entry name" value="IGc2"/>
    <property type="match status" value="1"/>
</dbReference>
<dbReference type="PROSITE" id="PS50835">
    <property type="entry name" value="IG_LIKE"/>
    <property type="match status" value="1"/>
</dbReference>
<evidence type="ECO:0000256" key="2">
    <source>
        <dbReference type="ARBA" id="ARBA00022490"/>
    </source>
</evidence>
<dbReference type="InterPro" id="IPR007110">
    <property type="entry name" value="Ig-like_dom"/>
</dbReference>
<dbReference type="EMBL" id="JACVVK020000454">
    <property type="protein sequence ID" value="KAK7473877.1"/>
    <property type="molecule type" value="Genomic_DNA"/>
</dbReference>
<feature type="domain" description="Ig-like" evidence="4">
    <location>
        <begin position="41"/>
        <end position="125"/>
    </location>
</feature>
<dbReference type="SUPFAM" id="SSF141571">
    <property type="entry name" value="Pentapeptide repeat-like"/>
    <property type="match status" value="1"/>
</dbReference>
<comment type="caution">
    <text evidence="5">The sequence shown here is derived from an EMBL/GenBank/DDBJ whole genome shotgun (WGS) entry which is preliminary data.</text>
</comment>
<accession>A0ABD0JG69</accession>
<dbReference type="SUPFAM" id="SSF48726">
    <property type="entry name" value="Immunoglobulin"/>
    <property type="match status" value="1"/>
</dbReference>
<comment type="subcellular location">
    <subcellularLocation>
        <location evidence="1">Cytoplasm</location>
    </subcellularLocation>
</comment>
<dbReference type="Proteomes" id="UP001519460">
    <property type="component" value="Unassembled WGS sequence"/>
</dbReference>
<dbReference type="GO" id="GO:0005737">
    <property type="term" value="C:cytoplasm"/>
    <property type="evidence" value="ECO:0007669"/>
    <property type="project" value="UniProtKB-SubCell"/>
</dbReference>
<dbReference type="InterPro" id="IPR003598">
    <property type="entry name" value="Ig_sub2"/>
</dbReference>
<reference evidence="5 6" key="1">
    <citation type="journal article" date="2023" name="Sci. Data">
        <title>Genome assembly of the Korean intertidal mud-creeper Batillaria attramentaria.</title>
        <authorList>
            <person name="Patra A.K."/>
            <person name="Ho P.T."/>
            <person name="Jun S."/>
            <person name="Lee S.J."/>
            <person name="Kim Y."/>
            <person name="Won Y.J."/>
        </authorList>
    </citation>
    <scope>NUCLEOTIDE SEQUENCE [LARGE SCALE GENOMIC DNA]</scope>
    <source>
        <strain evidence="5">Wonlab-2016</strain>
    </source>
</reference>
<dbReference type="AlphaFoldDB" id="A0ABD0JG69"/>
<dbReference type="FunFam" id="2.60.40.10:FF:000425">
    <property type="entry name" value="Myosin light chain kinase"/>
    <property type="match status" value="1"/>
</dbReference>
<name>A0ABD0JG69_9CAEN</name>
<evidence type="ECO:0000259" key="4">
    <source>
        <dbReference type="PROSITE" id="PS50835"/>
    </source>
</evidence>
<keyword evidence="6" id="KW-1185">Reference proteome</keyword>
<proteinExistence type="predicted"/>
<gene>
    <name evidence="5" type="ORF">BaRGS_00034866</name>
</gene>
<evidence type="ECO:0000313" key="5">
    <source>
        <dbReference type="EMBL" id="KAK7473877.1"/>
    </source>
</evidence>
<evidence type="ECO:0000256" key="3">
    <source>
        <dbReference type="ARBA" id="ARBA00023319"/>
    </source>
</evidence>
<protein>
    <recommendedName>
        <fullName evidence="4">Ig-like domain-containing protein</fullName>
    </recommendedName>
</protein>
<organism evidence="5 6">
    <name type="scientific">Batillaria attramentaria</name>
    <dbReference type="NCBI Taxonomy" id="370345"/>
    <lineage>
        <taxon>Eukaryota</taxon>
        <taxon>Metazoa</taxon>
        <taxon>Spiralia</taxon>
        <taxon>Lophotrochozoa</taxon>
        <taxon>Mollusca</taxon>
        <taxon>Gastropoda</taxon>
        <taxon>Caenogastropoda</taxon>
        <taxon>Sorbeoconcha</taxon>
        <taxon>Cerithioidea</taxon>
        <taxon>Batillariidae</taxon>
        <taxon>Batillaria</taxon>
    </lineage>
</organism>
<keyword evidence="2" id="KW-0963">Cytoplasm</keyword>
<keyword evidence="3" id="KW-0393">Immunoglobulin domain</keyword>